<proteinExistence type="predicted"/>
<comment type="caution">
    <text evidence="2">The sequence shown here is derived from an EMBL/GenBank/DDBJ whole genome shotgun (WGS) entry which is preliminary data.</text>
</comment>
<dbReference type="AlphaFoldDB" id="A0A699V5G4"/>
<dbReference type="EMBL" id="BKCJ011386530">
    <property type="protein sequence ID" value="GFD28556.1"/>
    <property type="molecule type" value="Genomic_DNA"/>
</dbReference>
<sequence>ERQTEHINSTNSFNTVSSPVSTAGPSSVNAASPSPINAVGTPTSTNAFEEHPFEQFSPFKNAFSLPHVPIVNPINDTGILIILKNK</sequence>
<gene>
    <name evidence="2" type="ORF">Tci_900525</name>
</gene>
<name>A0A699V5G4_TANCI</name>
<accession>A0A699V5G4</accession>
<evidence type="ECO:0000313" key="2">
    <source>
        <dbReference type="EMBL" id="GFD28556.1"/>
    </source>
</evidence>
<evidence type="ECO:0000256" key="1">
    <source>
        <dbReference type="SAM" id="MobiDB-lite"/>
    </source>
</evidence>
<organism evidence="2">
    <name type="scientific">Tanacetum cinerariifolium</name>
    <name type="common">Dalmatian daisy</name>
    <name type="synonym">Chrysanthemum cinerariifolium</name>
    <dbReference type="NCBI Taxonomy" id="118510"/>
    <lineage>
        <taxon>Eukaryota</taxon>
        <taxon>Viridiplantae</taxon>
        <taxon>Streptophyta</taxon>
        <taxon>Embryophyta</taxon>
        <taxon>Tracheophyta</taxon>
        <taxon>Spermatophyta</taxon>
        <taxon>Magnoliopsida</taxon>
        <taxon>eudicotyledons</taxon>
        <taxon>Gunneridae</taxon>
        <taxon>Pentapetalae</taxon>
        <taxon>asterids</taxon>
        <taxon>campanulids</taxon>
        <taxon>Asterales</taxon>
        <taxon>Asteraceae</taxon>
        <taxon>Asteroideae</taxon>
        <taxon>Anthemideae</taxon>
        <taxon>Anthemidinae</taxon>
        <taxon>Tanacetum</taxon>
    </lineage>
</organism>
<protein>
    <submittedName>
        <fullName evidence="2">Uncharacterized protein</fullName>
    </submittedName>
</protein>
<feature type="region of interest" description="Disordered" evidence="1">
    <location>
        <begin position="1"/>
        <end position="47"/>
    </location>
</feature>
<feature type="non-terminal residue" evidence="2">
    <location>
        <position position="1"/>
    </location>
</feature>
<reference evidence="2" key="1">
    <citation type="journal article" date="2019" name="Sci. Rep.">
        <title>Draft genome of Tanacetum cinerariifolium, the natural source of mosquito coil.</title>
        <authorList>
            <person name="Yamashiro T."/>
            <person name="Shiraishi A."/>
            <person name="Satake H."/>
            <person name="Nakayama K."/>
        </authorList>
    </citation>
    <scope>NUCLEOTIDE SEQUENCE</scope>
</reference>